<dbReference type="Gene3D" id="1.10.510.10">
    <property type="entry name" value="Transferase(Phosphotransferase) domain 1"/>
    <property type="match status" value="1"/>
</dbReference>
<feature type="compositionally biased region" description="Low complexity" evidence="6">
    <location>
        <begin position="142"/>
        <end position="156"/>
    </location>
</feature>
<evidence type="ECO:0000256" key="2">
    <source>
        <dbReference type="ARBA" id="ARBA00022741"/>
    </source>
</evidence>
<evidence type="ECO:0000256" key="5">
    <source>
        <dbReference type="PROSITE-ProRule" id="PRU10141"/>
    </source>
</evidence>
<feature type="compositionally biased region" description="Pro residues" evidence="6">
    <location>
        <begin position="957"/>
        <end position="967"/>
    </location>
</feature>
<dbReference type="VEuPathDB" id="FungiDB:AMAG_08796"/>
<dbReference type="InterPro" id="IPR000719">
    <property type="entry name" value="Prot_kinase_dom"/>
</dbReference>
<dbReference type="PROSITE" id="PS50011">
    <property type="entry name" value="PROTEIN_KINASE_DOM"/>
    <property type="match status" value="1"/>
</dbReference>
<evidence type="ECO:0000313" key="8">
    <source>
        <dbReference type="EMBL" id="KNE63700.1"/>
    </source>
</evidence>
<organism evidence="8 9">
    <name type="scientific">Allomyces macrogynus (strain ATCC 38327)</name>
    <name type="common">Allomyces javanicus var. macrogynus</name>
    <dbReference type="NCBI Taxonomy" id="578462"/>
    <lineage>
        <taxon>Eukaryota</taxon>
        <taxon>Fungi</taxon>
        <taxon>Fungi incertae sedis</taxon>
        <taxon>Blastocladiomycota</taxon>
        <taxon>Blastocladiomycetes</taxon>
        <taxon>Blastocladiales</taxon>
        <taxon>Blastocladiaceae</taxon>
        <taxon>Allomyces</taxon>
    </lineage>
</organism>
<sequence>MAPPVPMSAGPATPSDPVADPSLPPAQASQSSIDASRIDVSATRKQFQQLAAAGAAAGAAQPASDAASARRRSASPNRSVGGARGSVSATQLPDGMSTTASLTSSVSTLALGNMSAMSLPGDASRTMLQGVDEAMRQPPMSPATRAGAPPSRSASAYGLAATPSRSTSLHALAVSAAPPMTPSRTASTSPYPRKPSASTVKPLPPLPPMPPVPHPATAHLGAYTSMPDLTHHPSPPSSNTSSACTTDSWPSTASLGSKSPIAVRRRRRSSVGTSVLTTTTSSVAAPAGGAGLAAASAPALPTSSAAAAAADATGRASSIRRSMSDHLPAAAPAAAPATGASEQGLHAVAGTADQDGPYILSRHAPDGVTILEQYIVGNCIGRGQFGAVFRAINVDSHHTVAIKRFELANNKDQETILTEVRKMETLDHPNVVKYIGFIQTETDFNIILEFVENGSLASTLKHFGPLPEKVVVAIVFKVLQGLTYIHQQGLKHLDLKAANILTTKDGNVKLSDFGVSQSVTDTKSDGVGTAYWMAPEIIYPGKSSTASDIWSLGCTIIELLTGEPPYYEFKNPWAALYRIVEDACPPLPDNISDDMRSFLLCCLQKDENARWTAAQLLQHPWIVHSVYNQRRRGTNTPGTPGFPKAPAPPPPPSPPVTTPMAPDFSMLPYTTTVAWPAAPYDWPPRPIASPVGGAPTDVPRQAMTDDSTSVHATEISSVGTLPPTTFLPDSTPMVTTARHGPTTSSPPAPPVPTVFPSPLQMAQLARSPHVPSAPTPVVGALVDRMRDVVSPGRAAARRRSGAAAAVAAAVAAAGFLVPTDAPPVPNAARNPHKWIKLALDACVECRICAQLVRKGRVCSTCSAIVCKACAACPPIGGRVVVCGSKPGATPPATTSPAPAVPPPVAALRSDDYAPMARRDKATARRAPPSPLAAMDAAFWSAIEQPPPSTTTGRTPATPSPLSAPPGPLAAAALAGGGVPRRKPAAARDDCVIM</sequence>
<dbReference type="InterPro" id="IPR017441">
    <property type="entry name" value="Protein_kinase_ATP_BS"/>
</dbReference>
<feature type="region of interest" description="Disordered" evidence="6">
    <location>
        <begin position="317"/>
        <end position="338"/>
    </location>
</feature>
<feature type="region of interest" description="Disordered" evidence="6">
    <location>
        <begin position="52"/>
        <end position="102"/>
    </location>
</feature>
<evidence type="ECO:0000256" key="1">
    <source>
        <dbReference type="ARBA" id="ARBA00022679"/>
    </source>
</evidence>
<name>A0A0L0SMU1_ALLM3</name>
<dbReference type="OMA" id="PMARRDK"/>
<feature type="domain" description="Protein kinase" evidence="7">
    <location>
        <begin position="374"/>
        <end position="622"/>
    </location>
</feature>
<feature type="compositionally biased region" description="Pro residues" evidence="6">
    <location>
        <begin position="202"/>
        <end position="214"/>
    </location>
</feature>
<dbReference type="Proteomes" id="UP000054350">
    <property type="component" value="Unassembled WGS sequence"/>
</dbReference>
<gene>
    <name evidence="8" type="ORF">AMAG_08796</name>
</gene>
<evidence type="ECO:0000256" key="4">
    <source>
        <dbReference type="ARBA" id="ARBA00022840"/>
    </source>
</evidence>
<dbReference type="OrthoDB" id="8693905at2759"/>
<dbReference type="PANTHER" id="PTHR48016">
    <property type="entry name" value="MAP KINASE KINASE KINASE SSK2-RELATED-RELATED"/>
    <property type="match status" value="1"/>
</dbReference>
<keyword evidence="1" id="KW-0808">Transferase</keyword>
<feature type="compositionally biased region" description="Low complexity" evidence="6">
    <location>
        <begin position="328"/>
        <end position="337"/>
    </location>
</feature>
<reference evidence="9" key="2">
    <citation type="submission" date="2009-11" db="EMBL/GenBank/DDBJ databases">
        <title>The Genome Sequence of Allomyces macrogynus strain ATCC 38327.</title>
        <authorList>
            <consortium name="The Broad Institute Genome Sequencing Platform"/>
            <person name="Russ C."/>
            <person name="Cuomo C."/>
            <person name="Shea T."/>
            <person name="Young S.K."/>
            <person name="Zeng Q."/>
            <person name="Koehrsen M."/>
            <person name="Haas B."/>
            <person name="Borodovsky M."/>
            <person name="Guigo R."/>
            <person name="Alvarado L."/>
            <person name="Berlin A."/>
            <person name="Borenstein D."/>
            <person name="Chen Z."/>
            <person name="Engels R."/>
            <person name="Freedman E."/>
            <person name="Gellesch M."/>
            <person name="Goldberg J."/>
            <person name="Griggs A."/>
            <person name="Gujja S."/>
            <person name="Heiman D."/>
            <person name="Hepburn T."/>
            <person name="Howarth C."/>
            <person name="Jen D."/>
            <person name="Larson L."/>
            <person name="Lewis B."/>
            <person name="Mehta T."/>
            <person name="Park D."/>
            <person name="Pearson M."/>
            <person name="Roberts A."/>
            <person name="Saif S."/>
            <person name="Shenoy N."/>
            <person name="Sisk P."/>
            <person name="Stolte C."/>
            <person name="Sykes S."/>
            <person name="Walk T."/>
            <person name="White J."/>
            <person name="Yandava C."/>
            <person name="Burger G."/>
            <person name="Gray M.W."/>
            <person name="Holland P.W.H."/>
            <person name="King N."/>
            <person name="Lang F.B.F."/>
            <person name="Roger A.J."/>
            <person name="Ruiz-Trillo I."/>
            <person name="Lander E."/>
            <person name="Nusbaum C."/>
        </authorList>
    </citation>
    <scope>NUCLEOTIDE SEQUENCE [LARGE SCALE GENOMIC DNA]</scope>
    <source>
        <strain evidence="9">ATCC 38327</strain>
    </source>
</reference>
<dbReference type="SMART" id="SM00220">
    <property type="entry name" value="S_TKc"/>
    <property type="match status" value="1"/>
</dbReference>
<keyword evidence="2 5" id="KW-0547">Nucleotide-binding</keyword>
<feature type="region of interest" description="Disordered" evidence="6">
    <location>
        <begin position="1"/>
        <end position="40"/>
    </location>
</feature>
<proteinExistence type="predicted"/>
<dbReference type="AlphaFoldDB" id="A0A0L0SMU1"/>
<evidence type="ECO:0000313" key="9">
    <source>
        <dbReference type="Proteomes" id="UP000054350"/>
    </source>
</evidence>
<dbReference type="EMBL" id="GG745342">
    <property type="protein sequence ID" value="KNE63700.1"/>
    <property type="molecule type" value="Genomic_DNA"/>
</dbReference>
<evidence type="ECO:0000259" key="7">
    <source>
        <dbReference type="PROSITE" id="PS50011"/>
    </source>
</evidence>
<evidence type="ECO:0000256" key="6">
    <source>
        <dbReference type="SAM" id="MobiDB-lite"/>
    </source>
</evidence>
<dbReference type="SUPFAM" id="SSF56112">
    <property type="entry name" value="Protein kinase-like (PK-like)"/>
    <property type="match status" value="1"/>
</dbReference>
<feature type="region of interest" description="Disordered" evidence="6">
    <location>
        <begin position="943"/>
        <end position="993"/>
    </location>
</feature>
<dbReference type="GO" id="GO:0004709">
    <property type="term" value="F:MAP kinase kinase kinase activity"/>
    <property type="evidence" value="ECO:0007669"/>
    <property type="project" value="TreeGrafter"/>
</dbReference>
<protein>
    <submittedName>
        <fullName evidence="8">STE/STE11/CDC15 protein kinase</fullName>
    </submittedName>
</protein>
<dbReference type="GO" id="GO:0005737">
    <property type="term" value="C:cytoplasm"/>
    <property type="evidence" value="ECO:0007669"/>
    <property type="project" value="TreeGrafter"/>
</dbReference>
<dbReference type="PROSITE" id="PS00108">
    <property type="entry name" value="PROTEIN_KINASE_ST"/>
    <property type="match status" value="1"/>
</dbReference>
<dbReference type="InterPro" id="IPR008271">
    <property type="entry name" value="Ser/Thr_kinase_AS"/>
</dbReference>
<dbReference type="eggNOG" id="KOG0198">
    <property type="taxonomic scope" value="Eukaryota"/>
</dbReference>
<dbReference type="PROSITE" id="PS00107">
    <property type="entry name" value="PROTEIN_KINASE_ATP"/>
    <property type="match status" value="1"/>
</dbReference>
<dbReference type="GO" id="GO:0005524">
    <property type="term" value="F:ATP binding"/>
    <property type="evidence" value="ECO:0007669"/>
    <property type="project" value="UniProtKB-UniRule"/>
</dbReference>
<dbReference type="InterPro" id="IPR050538">
    <property type="entry name" value="MAP_kinase_kinase_kinase"/>
</dbReference>
<feature type="region of interest" description="Disordered" evidence="6">
    <location>
        <begin position="632"/>
        <end position="658"/>
    </location>
</feature>
<dbReference type="InterPro" id="IPR011009">
    <property type="entry name" value="Kinase-like_dom_sf"/>
</dbReference>
<dbReference type="PANTHER" id="PTHR48016:SF4">
    <property type="entry name" value="PROTEIN KINASE DOMAIN-CONTAINING PROTEIN"/>
    <property type="match status" value="1"/>
</dbReference>
<reference evidence="8 9" key="1">
    <citation type="submission" date="2009-11" db="EMBL/GenBank/DDBJ databases">
        <title>Annotation of Allomyces macrogynus ATCC 38327.</title>
        <authorList>
            <consortium name="The Broad Institute Genome Sequencing Platform"/>
            <person name="Russ C."/>
            <person name="Cuomo C."/>
            <person name="Burger G."/>
            <person name="Gray M.W."/>
            <person name="Holland P.W.H."/>
            <person name="King N."/>
            <person name="Lang F.B.F."/>
            <person name="Roger A.J."/>
            <person name="Ruiz-Trillo I."/>
            <person name="Young S.K."/>
            <person name="Zeng Q."/>
            <person name="Gargeya S."/>
            <person name="Fitzgerald M."/>
            <person name="Haas B."/>
            <person name="Abouelleil A."/>
            <person name="Alvarado L."/>
            <person name="Arachchi H.M."/>
            <person name="Berlin A."/>
            <person name="Chapman S.B."/>
            <person name="Gearin G."/>
            <person name="Goldberg J."/>
            <person name="Griggs A."/>
            <person name="Gujja S."/>
            <person name="Hansen M."/>
            <person name="Heiman D."/>
            <person name="Howarth C."/>
            <person name="Larimer J."/>
            <person name="Lui A."/>
            <person name="MacDonald P.J.P."/>
            <person name="McCowen C."/>
            <person name="Montmayeur A."/>
            <person name="Murphy C."/>
            <person name="Neiman D."/>
            <person name="Pearson M."/>
            <person name="Priest M."/>
            <person name="Roberts A."/>
            <person name="Saif S."/>
            <person name="Shea T."/>
            <person name="Sisk P."/>
            <person name="Stolte C."/>
            <person name="Sykes S."/>
            <person name="Wortman J."/>
            <person name="Nusbaum C."/>
            <person name="Birren B."/>
        </authorList>
    </citation>
    <scope>NUCLEOTIDE SEQUENCE [LARGE SCALE GENOMIC DNA]</scope>
    <source>
        <strain evidence="8 9">ATCC 38327</strain>
    </source>
</reference>
<feature type="compositionally biased region" description="Polar residues" evidence="6">
    <location>
        <begin position="243"/>
        <end position="257"/>
    </location>
</feature>
<accession>A0A0L0SMU1</accession>
<feature type="compositionally biased region" description="Low complexity" evidence="6">
    <location>
        <begin position="52"/>
        <end position="67"/>
    </location>
</feature>
<dbReference type="STRING" id="578462.A0A0L0SMU1"/>
<feature type="region of interest" description="Disordered" evidence="6">
    <location>
        <begin position="116"/>
        <end position="275"/>
    </location>
</feature>
<keyword evidence="9" id="KW-1185">Reference proteome</keyword>
<keyword evidence="4 5" id="KW-0067">ATP-binding</keyword>
<dbReference type="Pfam" id="PF00069">
    <property type="entry name" value="Pkinase"/>
    <property type="match status" value="1"/>
</dbReference>
<evidence type="ECO:0000256" key="3">
    <source>
        <dbReference type="ARBA" id="ARBA00022777"/>
    </source>
</evidence>
<keyword evidence="3 8" id="KW-0418">Kinase</keyword>
<feature type="compositionally biased region" description="Pro residues" evidence="6">
    <location>
        <begin position="643"/>
        <end position="657"/>
    </location>
</feature>
<feature type="binding site" evidence="5">
    <location>
        <position position="403"/>
    </location>
    <ligand>
        <name>ATP</name>
        <dbReference type="ChEBI" id="CHEBI:30616"/>
    </ligand>
</feature>